<dbReference type="GO" id="GO:0004497">
    <property type="term" value="F:monooxygenase activity"/>
    <property type="evidence" value="ECO:0007669"/>
    <property type="project" value="UniProtKB-KW"/>
</dbReference>
<dbReference type="PRINTS" id="PR00463">
    <property type="entry name" value="EP450I"/>
</dbReference>
<comment type="caution">
    <text evidence="9">The sequence shown here is derived from an EMBL/GenBank/DDBJ whole genome shotgun (WGS) entry which is preliminary data.</text>
</comment>
<evidence type="ECO:0000256" key="3">
    <source>
        <dbReference type="ARBA" id="ARBA00023002"/>
    </source>
</evidence>
<keyword evidence="1 6" id="KW-0349">Heme</keyword>
<evidence type="ECO:0000256" key="4">
    <source>
        <dbReference type="ARBA" id="ARBA00023004"/>
    </source>
</evidence>
<sequence length="270" mass="30491">MLLPFGAGRRGCPGEGLATRIVGLALGSLIQCFEWKRIGKEMVDMTERVGLAMSKAHPLLAKCKPRPTMANFLSQLREHFVVLSLKASKPPSKPLPYSPNNWPSLPSQNQETSPPNSLQPIKQIRPIVFLNFGSRPVLLISSPSLAEECLTKRDVVFANRPRLLAGKHLGYNYTSLTWAPYGDHWRNLRKIASLEILSSHRVQTLSHIRSHEVHSLIRRLLSQKDQPVDMKALFFELTLNVMMRMIAGKREVEEGRKIREIVTETFLLGV</sequence>
<dbReference type="AlphaFoldDB" id="A0AAW0M3R2"/>
<keyword evidence="3 7" id="KW-0560">Oxidoreductase</keyword>
<gene>
    <name evidence="9" type="primary">CYP81E8_22</name>
    <name evidence="9" type="ORF">CFP56_015271</name>
</gene>
<feature type="binding site" description="axial binding residue" evidence="6">
    <location>
        <position position="12"/>
    </location>
    <ligand>
        <name>heme</name>
        <dbReference type="ChEBI" id="CHEBI:30413"/>
    </ligand>
    <ligandPart>
        <name>Fe</name>
        <dbReference type="ChEBI" id="CHEBI:18248"/>
    </ligandPart>
</feature>
<evidence type="ECO:0000256" key="5">
    <source>
        <dbReference type="ARBA" id="ARBA00023033"/>
    </source>
</evidence>
<evidence type="ECO:0000256" key="1">
    <source>
        <dbReference type="ARBA" id="ARBA00022617"/>
    </source>
</evidence>
<name>A0AAW0M3R2_QUESU</name>
<dbReference type="GO" id="GO:0020037">
    <property type="term" value="F:heme binding"/>
    <property type="evidence" value="ECO:0007669"/>
    <property type="project" value="InterPro"/>
</dbReference>
<dbReference type="InterPro" id="IPR050651">
    <property type="entry name" value="Plant_Cytochrome_P450_Monoox"/>
</dbReference>
<keyword evidence="5 7" id="KW-0503">Monooxygenase</keyword>
<comment type="cofactor">
    <cofactor evidence="6">
        <name>heme</name>
        <dbReference type="ChEBI" id="CHEBI:30413"/>
    </cofactor>
</comment>
<feature type="compositionally biased region" description="Polar residues" evidence="8">
    <location>
        <begin position="100"/>
        <end position="117"/>
    </location>
</feature>
<evidence type="ECO:0000256" key="7">
    <source>
        <dbReference type="RuleBase" id="RU000461"/>
    </source>
</evidence>
<comment type="similarity">
    <text evidence="7">Belongs to the cytochrome P450 family.</text>
</comment>
<keyword evidence="4 6" id="KW-0408">Iron</keyword>
<accession>A0AAW0M3R2</accession>
<proteinExistence type="inferred from homology"/>
<dbReference type="PANTHER" id="PTHR47947:SF3">
    <property type="entry name" value="CYTOCHROME P450 81D1-LIKE"/>
    <property type="match status" value="1"/>
</dbReference>
<evidence type="ECO:0000256" key="6">
    <source>
        <dbReference type="PIRSR" id="PIRSR602401-1"/>
    </source>
</evidence>
<reference evidence="9 10" key="1">
    <citation type="journal article" date="2018" name="Sci. Data">
        <title>The draft genome sequence of cork oak.</title>
        <authorList>
            <person name="Ramos A.M."/>
            <person name="Usie A."/>
            <person name="Barbosa P."/>
            <person name="Barros P.M."/>
            <person name="Capote T."/>
            <person name="Chaves I."/>
            <person name="Simoes F."/>
            <person name="Abreu I."/>
            <person name="Carrasquinho I."/>
            <person name="Faro C."/>
            <person name="Guimaraes J.B."/>
            <person name="Mendonca D."/>
            <person name="Nobrega F."/>
            <person name="Rodrigues L."/>
            <person name="Saibo N.J.M."/>
            <person name="Varela M.C."/>
            <person name="Egas C."/>
            <person name="Matos J."/>
            <person name="Miguel C.M."/>
            <person name="Oliveira M.M."/>
            <person name="Ricardo C.P."/>
            <person name="Goncalves S."/>
        </authorList>
    </citation>
    <scope>NUCLEOTIDE SEQUENCE [LARGE SCALE GENOMIC DNA]</scope>
    <source>
        <strain evidence="10">cv. HL8</strain>
    </source>
</reference>
<dbReference type="GO" id="GO:0016705">
    <property type="term" value="F:oxidoreductase activity, acting on paired donors, with incorporation or reduction of molecular oxygen"/>
    <property type="evidence" value="ECO:0007669"/>
    <property type="project" value="InterPro"/>
</dbReference>
<evidence type="ECO:0000313" key="9">
    <source>
        <dbReference type="EMBL" id="KAK7857861.1"/>
    </source>
</evidence>
<keyword evidence="2 6" id="KW-0479">Metal-binding</keyword>
<keyword evidence="10" id="KW-1185">Reference proteome</keyword>
<feature type="region of interest" description="Disordered" evidence="8">
    <location>
        <begin position="89"/>
        <end position="117"/>
    </location>
</feature>
<dbReference type="InterPro" id="IPR001128">
    <property type="entry name" value="Cyt_P450"/>
</dbReference>
<dbReference type="InterPro" id="IPR017972">
    <property type="entry name" value="Cyt_P450_CS"/>
</dbReference>
<protein>
    <submittedName>
        <fullName evidence="9">Cytochrome p450 81e8</fullName>
    </submittedName>
</protein>
<evidence type="ECO:0000256" key="8">
    <source>
        <dbReference type="SAM" id="MobiDB-lite"/>
    </source>
</evidence>
<evidence type="ECO:0000313" key="10">
    <source>
        <dbReference type="Proteomes" id="UP000237347"/>
    </source>
</evidence>
<organism evidence="9 10">
    <name type="scientific">Quercus suber</name>
    <name type="common">Cork oak</name>
    <dbReference type="NCBI Taxonomy" id="58331"/>
    <lineage>
        <taxon>Eukaryota</taxon>
        <taxon>Viridiplantae</taxon>
        <taxon>Streptophyta</taxon>
        <taxon>Embryophyta</taxon>
        <taxon>Tracheophyta</taxon>
        <taxon>Spermatophyta</taxon>
        <taxon>Magnoliopsida</taxon>
        <taxon>eudicotyledons</taxon>
        <taxon>Gunneridae</taxon>
        <taxon>Pentapetalae</taxon>
        <taxon>rosids</taxon>
        <taxon>fabids</taxon>
        <taxon>Fagales</taxon>
        <taxon>Fagaceae</taxon>
        <taxon>Quercus</taxon>
    </lineage>
</organism>
<dbReference type="Pfam" id="PF00067">
    <property type="entry name" value="p450"/>
    <property type="match status" value="2"/>
</dbReference>
<dbReference type="SUPFAM" id="SSF48264">
    <property type="entry name" value="Cytochrome P450"/>
    <property type="match status" value="2"/>
</dbReference>
<dbReference type="EMBL" id="PKMF04000023">
    <property type="protein sequence ID" value="KAK7857861.1"/>
    <property type="molecule type" value="Genomic_DNA"/>
</dbReference>
<dbReference type="InterPro" id="IPR036396">
    <property type="entry name" value="Cyt_P450_sf"/>
</dbReference>
<dbReference type="InterPro" id="IPR002401">
    <property type="entry name" value="Cyt_P450_E_grp-I"/>
</dbReference>
<dbReference type="Gene3D" id="1.10.630.10">
    <property type="entry name" value="Cytochrome P450"/>
    <property type="match status" value="2"/>
</dbReference>
<dbReference type="PANTHER" id="PTHR47947">
    <property type="entry name" value="CYTOCHROME P450 82C3-RELATED"/>
    <property type="match status" value="1"/>
</dbReference>
<dbReference type="Proteomes" id="UP000237347">
    <property type="component" value="Unassembled WGS sequence"/>
</dbReference>
<evidence type="ECO:0000256" key="2">
    <source>
        <dbReference type="ARBA" id="ARBA00022723"/>
    </source>
</evidence>
<dbReference type="GO" id="GO:0005506">
    <property type="term" value="F:iron ion binding"/>
    <property type="evidence" value="ECO:0007669"/>
    <property type="project" value="InterPro"/>
</dbReference>
<dbReference type="PROSITE" id="PS00086">
    <property type="entry name" value="CYTOCHROME_P450"/>
    <property type="match status" value="1"/>
</dbReference>